<protein>
    <submittedName>
        <fullName evidence="8">DNA (Cytosine-5)-methyltransferase 3A</fullName>
    </submittedName>
</protein>
<feature type="compositionally biased region" description="Low complexity" evidence="4">
    <location>
        <begin position="555"/>
        <end position="566"/>
    </location>
</feature>
<dbReference type="GO" id="GO:0003677">
    <property type="term" value="F:DNA binding"/>
    <property type="evidence" value="ECO:0007669"/>
    <property type="project" value="InterPro"/>
</dbReference>
<feature type="transmembrane region" description="Helical" evidence="5">
    <location>
        <begin position="1760"/>
        <end position="1777"/>
    </location>
</feature>
<proteinExistence type="predicted"/>
<dbReference type="EMBL" id="CAMXCT020000028">
    <property type="protein sequence ID" value="CAL1126074.1"/>
    <property type="molecule type" value="Genomic_DNA"/>
</dbReference>
<dbReference type="Proteomes" id="UP001152797">
    <property type="component" value="Unassembled WGS sequence"/>
</dbReference>
<dbReference type="Pfam" id="PF00145">
    <property type="entry name" value="DNA_methylase"/>
    <property type="match status" value="1"/>
</dbReference>
<evidence type="ECO:0000313" key="8">
    <source>
        <dbReference type="EMBL" id="CAL4760011.1"/>
    </source>
</evidence>
<evidence type="ECO:0000256" key="2">
    <source>
        <dbReference type="ARBA" id="ARBA00022679"/>
    </source>
</evidence>
<evidence type="ECO:0000313" key="9">
    <source>
        <dbReference type="Proteomes" id="UP001152797"/>
    </source>
</evidence>
<dbReference type="InterPro" id="IPR043502">
    <property type="entry name" value="DNA/RNA_pol_sf"/>
</dbReference>
<evidence type="ECO:0000313" key="7">
    <source>
        <dbReference type="EMBL" id="CAL1126074.1"/>
    </source>
</evidence>
<feature type="compositionally biased region" description="Polar residues" evidence="4">
    <location>
        <begin position="882"/>
        <end position="895"/>
    </location>
</feature>
<dbReference type="PANTHER" id="PTHR33050">
    <property type="entry name" value="REVERSE TRANSCRIPTASE DOMAIN-CONTAINING PROTEIN"/>
    <property type="match status" value="1"/>
</dbReference>
<gene>
    <name evidence="6" type="ORF">C1SCF055_LOCUS1260</name>
</gene>
<dbReference type="InterPro" id="IPR011010">
    <property type="entry name" value="DNA_brk_join_enz"/>
</dbReference>
<feature type="region of interest" description="Disordered" evidence="4">
    <location>
        <begin position="544"/>
        <end position="574"/>
    </location>
</feature>
<feature type="region of interest" description="Disordered" evidence="4">
    <location>
        <begin position="878"/>
        <end position="901"/>
    </location>
</feature>
<keyword evidence="5" id="KW-1133">Transmembrane helix</keyword>
<evidence type="ECO:0000256" key="1">
    <source>
        <dbReference type="ARBA" id="ARBA00022603"/>
    </source>
</evidence>
<accession>A0A9P1BFT4</accession>
<dbReference type="GO" id="GO:0008168">
    <property type="term" value="F:methyltransferase activity"/>
    <property type="evidence" value="ECO:0007669"/>
    <property type="project" value="UniProtKB-KW"/>
</dbReference>
<reference evidence="7" key="2">
    <citation type="submission" date="2024-04" db="EMBL/GenBank/DDBJ databases">
        <authorList>
            <person name="Chen Y."/>
            <person name="Shah S."/>
            <person name="Dougan E. K."/>
            <person name="Thang M."/>
            <person name="Chan C."/>
        </authorList>
    </citation>
    <scope>NUCLEOTIDE SEQUENCE [LARGE SCALE GENOMIC DNA]</scope>
</reference>
<feature type="non-terminal residue" evidence="6">
    <location>
        <position position="1905"/>
    </location>
</feature>
<dbReference type="InterPro" id="IPR052055">
    <property type="entry name" value="Hepadnavirus_pol/RT"/>
</dbReference>
<sequence>MAAVAATAHSNPMTASLEAADLASVDDVVRRTPELLAAGVSQSDIEAFLAARGGLDNPDAPQGRADHPICRDFSTRASFTLALAAASPNNRKRALDALQADVLSRSSQPAQESRIRTYRALCAAWDVVAFPLTIESVRCTGASLKAGHYRSAQLYYQAAMGYQMRQLGLQVDPLVRGTIKEVVRSVKRGLGPARLKEAFDVWRLQPLTFSDGDDPFDLNDVAHCVDMVIIGVWWMLRELEMSSAQVHHLYLDSGLAHLLVPVHKSESAGNLLARALGCACKDTLARLCPWHCVERHLVRVYNHPCYKLQQHFPLFPDENGKTPSKQRMVAAFQSVIRAAGVELDRPDERGQLKPRFGGHVLRVSGAQFLASAGVATQHIQLLGRWSSMAVQRYIQLAPLSIVPTLPEKVLQGHTDELQAPGHLVDRAMLGAQQHDRAQPAGAPAGANQQAAVALPRQDFDAVLNRVNELECTVQSLQSAIVPPERPFIVRSRSRMVHLAQHDVLSNPPTEWRSKCGWSYGVSNFYRITQVAPEHRRCKKCFSIPAEPGDDEQDSGSDSSGTSSSVESSEEVADEAAASPAVRTYLKMRGVCTLGTLALMAADETQLRRNLVDPLLAGWKDGANVAVVPEHDHPIAHAMILHMWNLARSQWLKSAANCANAAMAVQSPSVSPTGSADKDKDEKVPKTLPVGVWSSLIQKYNSEQLHGRDRQFPVKELMGAECVVARLWFEHHRSKLYTPLHLGELLQQRSFQSNGDLNPLAKGQKKLTNLFWEDGSLVHKEESVWQPKSILAILDGINAAKWAMILVQLGDELDIIEYCDVMCQRARSRPTKCEQLNLYWSACGWRIAMTMRDGMSFAAAAKHIINDYDKFAEHMAKEDSSVKKTSNGTKGRQTEQPKGYGKFGKHRQWLLGKASRMGQLQGALIPDQARSSNTVALTPSLKSMGKEFIHLAFFDGIGTAELALESVVGQPLAYFSWETCMECIQVLERHFPHVKHRGDVAADTPEEVQQAIQSLDPAGRAIVLLSGGPPCPDFSGIADSACGREGQEGHKFVVFSEFVKRLEPRLFWTRVRWCDISKCPMTGKTLKWQKVRKLPKLCLELPATRASDIQTNGLRFHDKVISGAVKLPCLTTPAPTEAGRPPPRKMKGKLLSEVKQRWLQDQRCYAPWHYTETAMMVKDSGELCTLPVTVKEQLQGFRPGHTECDGVPTRSRHRMLANAWHFQVAKFLMMILLQQCGALAAPVHEPRSSALQFVLGIAASEDAMVGPQRWSQASNTKQPSCSMMGHWRATDDARHPLFHHANVEPGIAQVFLKWRMVGDVARMRYEVANDLVELIDSFSDTTTAWCSRLATHVRKVYTQTDTLVQVPMWMWLLECINYPMVDTMYRELTEGFATTGELAPGAGWQPRLDGKYANPVSREVFIQINRAYVQRKLKQRTLDQHWRPMLDEILEELQLGRLEGPFIPPPSWGATASQCHGLQLRELPDPQVLAAGCFSVAQPDKIRRCEDWRRSGHNSTVMVHDTPTHHTVDHYVSSAAQLAQSDQQCSTWGHDMAAAYRQLPVHDPQECYTFLQVTDGVCLFRHNALSFGAVASVWAFNRVADTLTTLARKLLWCPALHFVDDFGATEPEALAQSGFDTFAQMFSALGLRTKPKKAQPPAQTQRMLGVFISTTSTEAVLSPCPTRVVRVVNSISNHLQTNQMTPDEAQALAGRDDDVPWKWNASKSAKLTNGWGVVLKIQGQVYYCSGTVPEALLRLFAKRRAFIFVLEIIAQVIGFVLLRKVMTPYVCSYIDNLPGKSALAKGFGRDEAVNNLLSFFWCWLGHSQTFPHFEWVPSAQNIADPISRFDFSVVEPSWIRIDPDLAHFWAILVKVSTNIEFATSEAVNQCLEFAESVFLVQGGIVEPEDG</sequence>
<dbReference type="InterPro" id="IPR029063">
    <property type="entry name" value="SAM-dependent_MTases_sf"/>
</dbReference>
<keyword evidence="5" id="KW-0812">Transmembrane</keyword>
<dbReference type="InterPro" id="IPR001525">
    <property type="entry name" value="C5_MeTfrase"/>
</dbReference>
<keyword evidence="2" id="KW-0808">Transferase</keyword>
<dbReference type="GO" id="GO:0032259">
    <property type="term" value="P:methylation"/>
    <property type="evidence" value="ECO:0007669"/>
    <property type="project" value="UniProtKB-KW"/>
</dbReference>
<keyword evidence="5" id="KW-0472">Membrane</keyword>
<name>A0A9P1BFT4_9DINO</name>
<keyword evidence="9" id="KW-1185">Reference proteome</keyword>
<comment type="caution">
    <text evidence="6">The sequence shown here is derived from an EMBL/GenBank/DDBJ whole genome shotgun (WGS) entry which is preliminary data.</text>
</comment>
<dbReference type="EMBL" id="CAMXCT030000028">
    <property type="protein sequence ID" value="CAL4760011.1"/>
    <property type="molecule type" value="Genomic_DNA"/>
</dbReference>
<dbReference type="SUPFAM" id="SSF56672">
    <property type="entry name" value="DNA/RNA polymerases"/>
    <property type="match status" value="1"/>
</dbReference>
<dbReference type="SUPFAM" id="SSF53335">
    <property type="entry name" value="S-adenosyl-L-methionine-dependent methyltransferases"/>
    <property type="match status" value="1"/>
</dbReference>
<reference evidence="6" key="1">
    <citation type="submission" date="2022-10" db="EMBL/GenBank/DDBJ databases">
        <authorList>
            <person name="Chen Y."/>
            <person name="Dougan E. K."/>
            <person name="Chan C."/>
            <person name="Rhodes N."/>
            <person name="Thang M."/>
        </authorList>
    </citation>
    <scope>NUCLEOTIDE SEQUENCE</scope>
</reference>
<keyword evidence="1" id="KW-0489">Methyltransferase</keyword>
<dbReference type="Gene3D" id="3.40.50.150">
    <property type="entry name" value="Vaccinia Virus protein VP39"/>
    <property type="match status" value="1"/>
</dbReference>
<evidence type="ECO:0000256" key="3">
    <source>
        <dbReference type="ARBA" id="ARBA00023172"/>
    </source>
</evidence>
<dbReference type="EMBL" id="CAMXCT010000028">
    <property type="protein sequence ID" value="CAI3972699.1"/>
    <property type="molecule type" value="Genomic_DNA"/>
</dbReference>
<dbReference type="GO" id="GO:0006310">
    <property type="term" value="P:DNA recombination"/>
    <property type="evidence" value="ECO:0007669"/>
    <property type="project" value="UniProtKB-KW"/>
</dbReference>
<organism evidence="6">
    <name type="scientific">Cladocopium goreaui</name>
    <dbReference type="NCBI Taxonomy" id="2562237"/>
    <lineage>
        <taxon>Eukaryota</taxon>
        <taxon>Sar</taxon>
        <taxon>Alveolata</taxon>
        <taxon>Dinophyceae</taxon>
        <taxon>Suessiales</taxon>
        <taxon>Symbiodiniaceae</taxon>
        <taxon>Cladocopium</taxon>
    </lineage>
</organism>
<evidence type="ECO:0000313" key="6">
    <source>
        <dbReference type="EMBL" id="CAI3972699.1"/>
    </source>
</evidence>
<dbReference type="PANTHER" id="PTHR33050:SF7">
    <property type="entry name" value="RIBONUCLEASE H"/>
    <property type="match status" value="1"/>
</dbReference>
<dbReference type="SUPFAM" id="SSF56349">
    <property type="entry name" value="DNA breaking-rejoining enzymes"/>
    <property type="match status" value="1"/>
</dbReference>
<dbReference type="InterPro" id="IPR013762">
    <property type="entry name" value="Integrase-like_cat_sf"/>
</dbReference>
<dbReference type="OrthoDB" id="412498at2759"/>
<dbReference type="Gene3D" id="1.10.443.10">
    <property type="entry name" value="Intergrase catalytic core"/>
    <property type="match status" value="1"/>
</dbReference>
<dbReference type="GO" id="GO:0015074">
    <property type="term" value="P:DNA integration"/>
    <property type="evidence" value="ECO:0007669"/>
    <property type="project" value="InterPro"/>
</dbReference>
<evidence type="ECO:0000256" key="5">
    <source>
        <dbReference type="SAM" id="Phobius"/>
    </source>
</evidence>
<keyword evidence="3" id="KW-0233">DNA recombination</keyword>
<evidence type="ECO:0000256" key="4">
    <source>
        <dbReference type="SAM" id="MobiDB-lite"/>
    </source>
</evidence>